<sequence length="137" mass="15405">MRLNCGGDLEYKENGWRNSNEGQKNRTDEVSEIDDGEFESEIELGESMVVDFSETGGNSSVIVFFFLKNFFSYFLSKLETFSRLPESINAPPSWPPTTTRSPHALPSKPSRRSSGIMSSFVSALQHFPDLGFDAYCK</sequence>
<reference evidence="1 2" key="2">
    <citation type="journal article" date="2022" name="Mol. Ecol. Resour.">
        <title>The genomes of chicory, endive, great burdock and yacon provide insights into Asteraceae paleo-polyploidization history and plant inulin production.</title>
        <authorList>
            <person name="Fan W."/>
            <person name="Wang S."/>
            <person name="Wang H."/>
            <person name="Wang A."/>
            <person name="Jiang F."/>
            <person name="Liu H."/>
            <person name="Zhao H."/>
            <person name="Xu D."/>
            <person name="Zhang Y."/>
        </authorList>
    </citation>
    <scope>NUCLEOTIDE SEQUENCE [LARGE SCALE GENOMIC DNA]</scope>
    <source>
        <strain evidence="2">cv. Niubang</strain>
    </source>
</reference>
<keyword evidence="2" id="KW-1185">Reference proteome</keyword>
<protein>
    <submittedName>
        <fullName evidence="1">Uncharacterized protein</fullName>
    </submittedName>
</protein>
<evidence type="ECO:0000313" key="1">
    <source>
        <dbReference type="EMBL" id="KAI3716207.1"/>
    </source>
</evidence>
<gene>
    <name evidence="1" type="ORF">L6452_23382</name>
</gene>
<comment type="caution">
    <text evidence="1">The sequence shown here is derived from an EMBL/GenBank/DDBJ whole genome shotgun (WGS) entry which is preliminary data.</text>
</comment>
<dbReference type="Proteomes" id="UP001055879">
    <property type="component" value="Linkage Group LG07"/>
</dbReference>
<dbReference type="EMBL" id="CM042053">
    <property type="protein sequence ID" value="KAI3716207.1"/>
    <property type="molecule type" value="Genomic_DNA"/>
</dbReference>
<reference evidence="2" key="1">
    <citation type="journal article" date="2022" name="Mol. Ecol. Resour.">
        <title>The genomes of chicory, endive, great burdock and yacon provide insights into Asteraceae palaeo-polyploidization history and plant inulin production.</title>
        <authorList>
            <person name="Fan W."/>
            <person name="Wang S."/>
            <person name="Wang H."/>
            <person name="Wang A."/>
            <person name="Jiang F."/>
            <person name="Liu H."/>
            <person name="Zhao H."/>
            <person name="Xu D."/>
            <person name="Zhang Y."/>
        </authorList>
    </citation>
    <scope>NUCLEOTIDE SEQUENCE [LARGE SCALE GENOMIC DNA]</scope>
    <source>
        <strain evidence="2">cv. Niubang</strain>
    </source>
</reference>
<organism evidence="1 2">
    <name type="scientific">Arctium lappa</name>
    <name type="common">Greater burdock</name>
    <name type="synonym">Lappa major</name>
    <dbReference type="NCBI Taxonomy" id="4217"/>
    <lineage>
        <taxon>Eukaryota</taxon>
        <taxon>Viridiplantae</taxon>
        <taxon>Streptophyta</taxon>
        <taxon>Embryophyta</taxon>
        <taxon>Tracheophyta</taxon>
        <taxon>Spermatophyta</taxon>
        <taxon>Magnoliopsida</taxon>
        <taxon>eudicotyledons</taxon>
        <taxon>Gunneridae</taxon>
        <taxon>Pentapetalae</taxon>
        <taxon>asterids</taxon>
        <taxon>campanulids</taxon>
        <taxon>Asterales</taxon>
        <taxon>Asteraceae</taxon>
        <taxon>Carduoideae</taxon>
        <taxon>Cardueae</taxon>
        <taxon>Arctiinae</taxon>
        <taxon>Arctium</taxon>
    </lineage>
</organism>
<evidence type="ECO:0000313" key="2">
    <source>
        <dbReference type="Proteomes" id="UP001055879"/>
    </source>
</evidence>
<accession>A0ACB9B1A6</accession>
<proteinExistence type="predicted"/>
<name>A0ACB9B1A6_ARCLA</name>